<protein>
    <submittedName>
        <fullName evidence="2">Uncharacterized protein</fullName>
    </submittedName>
</protein>
<evidence type="ECO:0000313" key="2">
    <source>
        <dbReference type="EMBL" id="MCU9846846.1"/>
    </source>
</evidence>
<accession>A0ABT2WYU3</accession>
<dbReference type="EMBL" id="JAOVQO010000002">
    <property type="protein sequence ID" value="MCU9846846.1"/>
    <property type="molecule type" value="Genomic_DNA"/>
</dbReference>
<feature type="signal peptide" evidence="1">
    <location>
        <begin position="1"/>
        <end position="19"/>
    </location>
</feature>
<comment type="caution">
    <text evidence="2">The sequence shown here is derived from an EMBL/GenBank/DDBJ whole genome shotgun (WGS) entry which is preliminary data.</text>
</comment>
<reference evidence="2 3" key="1">
    <citation type="submission" date="2022-10" db="EMBL/GenBank/DDBJ databases">
        <title>Defluviimonas sp. nov., isolated from ocean surface sediments.</title>
        <authorList>
            <person name="He W."/>
            <person name="Wang L."/>
            <person name="Zhang D.-F."/>
        </authorList>
    </citation>
    <scope>NUCLEOTIDE SEQUENCE [LARGE SCALE GENOMIC DNA]</scope>
    <source>
        <strain evidence="2 3">WL0024</strain>
    </source>
</reference>
<dbReference type="Proteomes" id="UP001209535">
    <property type="component" value="Unassembled WGS sequence"/>
</dbReference>
<name>A0ABT2WYU3_9RHOB</name>
<keyword evidence="1" id="KW-0732">Signal</keyword>
<keyword evidence="3" id="KW-1185">Reference proteome</keyword>
<evidence type="ECO:0000256" key="1">
    <source>
        <dbReference type="SAM" id="SignalP"/>
    </source>
</evidence>
<dbReference type="RefSeq" id="WP_263332860.1">
    <property type="nucleotide sequence ID" value="NZ_JAOVQO010000002.1"/>
</dbReference>
<sequence length="182" mass="18793">MKFLTITAFATGLALPAFAAPLSGFDVAEDLSRFVHAAAPAFDDGSPAYGTPFITQGYIYPAGTLDGGVEGTLPDGSPAFPEKVIGTWTCDGYFVGEGLRTLTGDIVVTRQVYQFANGDVLISQGSELADIGVPVTRAVTGGTGDYAAAGPALEQVLLGMTDGYGVRLQVALEPARQRAALD</sequence>
<gene>
    <name evidence="2" type="ORF">OEZ60_02410</name>
</gene>
<evidence type="ECO:0000313" key="3">
    <source>
        <dbReference type="Proteomes" id="UP001209535"/>
    </source>
</evidence>
<proteinExistence type="predicted"/>
<organism evidence="2 3">
    <name type="scientific">Albidovulum salinarum</name>
    <dbReference type="NCBI Taxonomy" id="2984153"/>
    <lineage>
        <taxon>Bacteria</taxon>
        <taxon>Pseudomonadati</taxon>
        <taxon>Pseudomonadota</taxon>
        <taxon>Alphaproteobacteria</taxon>
        <taxon>Rhodobacterales</taxon>
        <taxon>Paracoccaceae</taxon>
        <taxon>Albidovulum</taxon>
    </lineage>
</organism>
<feature type="chain" id="PRO_5045996254" evidence="1">
    <location>
        <begin position="20"/>
        <end position="182"/>
    </location>
</feature>